<evidence type="ECO:0000256" key="4">
    <source>
        <dbReference type="ARBA" id="ARBA00022475"/>
    </source>
</evidence>
<evidence type="ECO:0000256" key="1">
    <source>
        <dbReference type="ARBA" id="ARBA00004651"/>
    </source>
</evidence>
<dbReference type="PANTHER" id="PTHR30269">
    <property type="entry name" value="TRANSMEMBRANE PROTEIN YFCA"/>
    <property type="match status" value="1"/>
</dbReference>
<evidence type="ECO:0000256" key="2">
    <source>
        <dbReference type="ARBA" id="ARBA00009142"/>
    </source>
</evidence>
<feature type="transmembrane region" description="Helical" evidence="8">
    <location>
        <begin position="170"/>
        <end position="190"/>
    </location>
</feature>
<comment type="caution">
    <text evidence="9">The sequence shown here is derived from an EMBL/GenBank/DDBJ whole genome shotgun (WGS) entry which is preliminary data.</text>
</comment>
<keyword evidence="5 8" id="KW-0812">Transmembrane</keyword>
<comment type="subcellular location">
    <subcellularLocation>
        <location evidence="1 8">Cell membrane</location>
        <topology evidence="1 8">Multi-pass membrane protein</topology>
    </subcellularLocation>
</comment>
<keyword evidence="3" id="KW-0813">Transport</keyword>
<accession>A0A7W9S5A2</accession>
<feature type="transmembrane region" description="Helical" evidence="8">
    <location>
        <begin position="102"/>
        <end position="120"/>
    </location>
</feature>
<feature type="transmembrane region" description="Helical" evidence="8">
    <location>
        <begin position="42"/>
        <end position="65"/>
    </location>
</feature>
<reference evidence="9 10" key="1">
    <citation type="submission" date="2020-08" db="EMBL/GenBank/DDBJ databases">
        <title>Genomic Encyclopedia of Type Strains, Phase IV (KMG-IV): sequencing the most valuable type-strain genomes for metagenomic binning, comparative biology and taxonomic classification.</title>
        <authorList>
            <person name="Goeker M."/>
        </authorList>
    </citation>
    <scope>NUCLEOTIDE SEQUENCE [LARGE SCALE GENOMIC DNA]</scope>
    <source>
        <strain evidence="9 10">DSM 11099</strain>
    </source>
</reference>
<keyword evidence="10" id="KW-1185">Reference proteome</keyword>
<dbReference type="Proteomes" id="UP000533306">
    <property type="component" value="Unassembled WGS sequence"/>
</dbReference>
<dbReference type="InterPro" id="IPR052017">
    <property type="entry name" value="TSUP"/>
</dbReference>
<evidence type="ECO:0000256" key="3">
    <source>
        <dbReference type="ARBA" id="ARBA00022448"/>
    </source>
</evidence>
<dbReference type="PANTHER" id="PTHR30269:SF37">
    <property type="entry name" value="MEMBRANE TRANSPORTER PROTEIN"/>
    <property type="match status" value="1"/>
</dbReference>
<proteinExistence type="inferred from homology"/>
<name>A0A7W9S5A2_9HYPH</name>
<sequence length="270" mass="28077">MSSLPVDLPVLAFLALVAALSGLARGFSGFGAALVFVPLASTAVPPAVAVPLLLVMDALLAWGFIPKAVRLANHRDVGLMTLGAIAGIPAGVYLLSTLDPLTIRWSIVAIVVLLLALLMSRWRYDGEPASPLTVLVGAVSGVLAGAAQIGGPPVVAYWLGGRSSASVVRANIILFFAISTVLSAISYIWGGLITVHVLMLAVLLALFYGAGLWLGSRMFGLANERTFRRICLAMIAVSALISMPILDGLLRPQADAEIGAAPADVSIMKR</sequence>
<dbReference type="Pfam" id="PF01925">
    <property type="entry name" value="TauE"/>
    <property type="match status" value="1"/>
</dbReference>
<feature type="transmembrane region" description="Helical" evidence="8">
    <location>
        <begin position="197"/>
        <end position="215"/>
    </location>
</feature>
<gene>
    <name evidence="9" type="ORF">HNR59_003761</name>
</gene>
<evidence type="ECO:0000313" key="10">
    <source>
        <dbReference type="Proteomes" id="UP000533306"/>
    </source>
</evidence>
<evidence type="ECO:0000256" key="6">
    <source>
        <dbReference type="ARBA" id="ARBA00022989"/>
    </source>
</evidence>
<comment type="similarity">
    <text evidence="2 8">Belongs to the 4-toluene sulfonate uptake permease (TSUP) (TC 2.A.102) family.</text>
</comment>
<feature type="transmembrane region" description="Helical" evidence="8">
    <location>
        <begin position="132"/>
        <end position="150"/>
    </location>
</feature>
<feature type="transmembrane region" description="Helical" evidence="8">
    <location>
        <begin position="77"/>
        <end position="96"/>
    </location>
</feature>
<organism evidence="9 10">
    <name type="scientific">Aquamicrobium lusatiense</name>
    <dbReference type="NCBI Taxonomy" id="89772"/>
    <lineage>
        <taxon>Bacteria</taxon>
        <taxon>Pseudomonadati</taxon>
        <taxon>Pseudomonadota</taxon>
        <taxon>Alphaproteobacteria</taxon>
        <taxon>Hyphomicrobiales</taxon>
        <taxon>Phyllobacteriaceae</taxon>
        <taxon>Aquamicrobium</taxon>
    </lineage>
</organism>
<dbReference type="GO" id="GO:0005886">
    <property type="term" value="C:plasma membrane"/>
    <property type="evidence" value="ECO:0007669"/>
    <property type="project" value="UniProtKB-SubCell"/>
</dbReference>
<dbReference type="EMBL" id="JACHEU010000005">
    <property type="protein sequence ID" value="MBB6014367.1"/>
    <property type="molecule type" value="Genomic_DNA"/>
</dbReference>
<evidence type="ECO:0000256" key="8">
    <source>
        <dbReference type="RuleBase" id="RU363041"/>
    </source>
</evidence>
<evidence type="ECO:0000313" key="9">
    <source>
        <dbReference type="EMBL" id="MBB6014367.1"/>
    </source>
</evidence>
<dbReference type="AlphaFoldDB" id="A0A7W9S5A2"/>
<evidence type="ECO:0000256" key="7">
    <source>
        <dbReference type="ARBA" id="ARBA00023136"/>
    </source>
</evidence>
<dbReference type="InterPro" id="IPR002781">
    <property type="entry name" value="TM_pro_TauE-like"/>
</dbReference>
<feature type="transmembrane region" description="Helical" evidence="8">
    <location>
        <begin position="227"/>
        <end position="246"/>
    </location>
</feature>
<evidence type="ECO:0000256" key="5">
    <source>
        <dbReference type="ARBA" id="ARBA00022692"/>
    </source>
</evidence>
<keyword evidence="7 8" id="KW-0472">Membrane</keyword>
<protein>
    <recommendedName>
        <fullName evidence="8">Probable membrane transporter protein</fullName>
    </recommendedName>
</protein>
<keyword evidence="6 8" id="KW-1133">Transmembrane helix</keyword>
<keyword evidence="4 8" id="KW-1003">Cell membrane</keyword>